<evidence type="ECO:0000256" key="4">
    <source>
        <dbReference type="ARBA" id="ARBA00023284"/>
    </source>
</evidence>
<evidence type="ECO:0000256" key="3">
    <source>
        <dbReference type="ARBA" id="ARBA00023157"/>
    </source>
</evidence>
<dbReference type="GO" id="GO:0017004">
    <property type="term" value="P:cytochrome complex assembly"/>
    <property type="evidence" value="ECO:0007669"/>
    <property type="project" value="UniProtKB-KW"/>
</dbReference>
<keyword evidence="4" id="KW-0676">Redox-active center</keyword>
<dbReference type="OrthoDB" id="9794348at2"/>
<dbReference type="GO" id="GO:0016491">
    <property type="term" value="F:oxidoreductase activity"/>
    <property type="evidence" value="ECO:0007669"/>
    <property type="project" value="InterPro"/>
</dbReference>
<evidence type="ECO:0000313" key="6">
    <source>
        <dbReference type="EMBL" id="BBL05642.1"/>
    </source>
</evidence>
<protein>
    <recommendedName>
        <fullName evidence="5">Thioredoxin domain-containing protein</fullName>
    </recommendedName>
</protein>
<keyword evidence="2" id="KW-0201">Cytochrome c-type biogenesis</keyword>
<dbReference type="GeneID" id="98672255"/>
<dbReference type="PANTHER" id="PTHR42852:SF6">
    <property type="entry name" value="THIOL:DISULFIDE INTERCHANGE PROTEIN DSBE"/>
    <property type="match status" value="1"/>
</dbReference>
<dbReference type="InterPro" id="IPR013740">
    <property type="entry name" value="Redoxin"/>
</dbReference>
<evidence type="ECO:0000256" key="1">
    <source>
        <dbReference type="ARBA" id="ARBA00004196"/>
    </source>
</evidence>
<evidence type="ECO:0000256" key="2">
    <source>
        <dbReference type="ARBA" id="ARBA00022748"/>
    </source>
</evidence>
<proteinExistence type="predicted"/>
<dbReference type="RefSeq" id="WP_141427563.1">
    <property type="nucleotide sequence ID" value="NZ_AP019736.1"/>
</dbReference>
<accession>A0A4Y1WXX1</accession>
<feature type="domain" description="Thioredoxin" evidence="5">
    <location>
        <begin position="245"/>
        <end position="385"/>
    </location>
</feature>
<evidence type="ECO:0000259" key="5">
    <source>
        <dbReference type="PROSITE" id="PS51352"/>
    </source>
</evidence>
<organism evidence="6 7">
    <name type="scientific">Alistipes dispar</name>
    <dbReference type="NCBI Taxonomy" id="2585119"/>
    <lineage>
        <taxon>Bacteria</taxon>
        <taxon>Pseudomonadati</taxon>
        <taxon>Bacteroidota</taxon>
        <taxon>Bacteroidia</taxon>
        <taxon>Bacteroidales</taxon>
        <taxon>Rikenellaceae</taxon>
        <taxon>Alistipes</taxon>
    </lineage>
</organism>
<dbReference type="GO" id="GO:0030313">
    <property type="term" value="C:cell envelope"/>
    <property type="evidence" value="ECO:0007669"/>
    <property type="project" value="UniProtKB-SubCell"/>
</dbReference>
<keyword evidence="3" id="KW-1015">Disulfide bond</keyword>
<dbReference type="Gene3D" id="3.40.30.10">
    <property type="entry name" value="Glutaredoxin"/>
    <property type="match status" value="1"/>
</dbReference>
<keyword evidence="7" id="KW-1185">Reference proteome</keyword>
<dbReference type="Pfam" id="PF08534">
    <property type="entry name" value="Redoxin"/>
    <property type="match status" value="1"/>
</dbReference>
<dbReference type="InterPro" id="IPR050553">
    <property type="entry name" value="Thioredoxin_ResA/DsbE_sf"/>
</dbReference>
<evidence type="ECO:0000313" key="7">
    <source>
        <dbReference type="Proteomes" id="UP000319374"/>
    </source>
</evidence>
<comment type="subcellular location">
    <subcellularLocation>
        <location evidence="1">Cell envelope</location>
    </subcellularLocation>
</comment>
<dbReference type="EMBL" id="AP019736">
    <property type="protein sequence ID" value="BBL05642.1"/>
    <property type="molecule type" value="Genomic_DNA"/>
</dbReference>
<dbReference type="PANTHER" id="PTHR42852">
    <property type="entry name" value="THIOL:DISULFIDE INTERCHANGE PROTEIN DSBE"/>
    <property type="match status" value="1"/>
</dbReference>
<sequence length="385" mass="43266">MKKLLPLLLLAAATASCTRRPVISGRIEGLTNDTLIVQWGAIEAIPAKELHRDTVVVRKGRFTFDAQIKKPCFFSIRPLQAVIPIRGGYKWYSSVSDIHFTLDRGERVAIRAKVDSIYTDYTLSGESPNTEWSRFRAEQLPLHIAYTRLSLRADTVLSAEETNALSERLRALSGKIIGAVTEYIRENPCETLSGYLLADIPTDSVLSCFTLLDERVRTSRFAPLIAHAVGKAEARQRSLEARKKTAPGMPAPEFVLRDADGKEFALSSLRGRYVVLDFWGSWCGWCIKGFPRMKACYERYKDKLEIVGIACNDTPEKWREAIGRHGLPWVHVINPRNAAPGDDVTVRYAVEGYPTKIVIDPEGRIAARFVGESEEFYDKLAEMLE</sequence>
<dbReference type="SUPFAM" id="SSF52833">
    <property type="entry name" value="Thioredoxin-like"/>
    <property type="match status" value="1"/>
</dbReference>
<dbReference type="InterPro" id="IPR013766">
    <property type="entry name" value="Thioredoxin_domain"/>
</dbReference>
<reference evidence="7" key="1">
    <citation type="submission" date="2019-06" db="EMBL/GenBank/DDBJ databases">
        <title>Alistipes onderdonkii subsp. vulgaris subsp. nov., Alistipes dispar sp. nov. and Alistipes communis sp. nov., isolated from human faeces, and creation of Alistipes onderdonkii subsp. onderdonkii subsp. nov.</title>
        <authorList>
            <person name="Sakamoto M."/>
            <person name="Ikeyama N."/>
            <person name="Ogata Y."/>
            <person name="Suda W."/>
            <person name="Iino T."/>
            <person name="Hattori M."/>
            <person name="Ohkuma M."/>
        </authorList>
    </citation>
    <scope>NUCLEOTIDE SEQUENCE [LARGE SCALE GENOMIC DNA]</scope>
    <source>
        <strain evidence="7">5CPEGH6</strain>
    </source>
</reference>
<name>A0A4Y1WXX1_9BACT</name>
<gene>
    <name evidence="6" type="ORF">A5CPEGH6_02800</name>
</gene>
<dbReference type="CDD" id="cd02966">
    <property type="entry name" value="TlpA_like_family"/>
    <property type="match status" value="1"/>
</dbReference>
<dbReference type="AlphaFoldDB" id="A0A4Y1WXX1"/>
<dbReference type="KEGG" id="ada:A5CPEGH6_02800"/>
<dbReference type="PROSITE" id="PS51257">
    <property type="entry name" value="PROKAR_LIPOPROTEIN"/>
    <property type="match status" value="1"/>
</dbReference>
<dbReference type="Proteomes" id="UP000319374">
    <property type="component" value="Chromosome"/>
</dbReference>
<dbReference type="InterPro" id="IPR036249">
    <property type="entry name" value="Thioredoxin-like_sf"/>
</dbReference>
<dbReference type="PROSITE" id="PS51352">
    <property type="entry name" value="THIOREDOXIN_2"/>
    <property type="match status" value="1"/>
</dbReference>